<keyword evidence="7" id="KW-1185">Reference proteome</keyword>
<dbReference type="EMBL" id="CBXV010000005">
    <property type="protein sequence ID" value="CDM65551.1"/>
    <property type="molecule type" value="Genomic_DNA"/>
</dbReference>
<dbReference type="Pfam" id="PF02347">
    <property type="entry name" value="GDC-P"/>
    <property type="match status" value="1"/>
</dbReference>
<keyword evidence="2 4" id="KW-0560">Oxidoreductase</keyword>
<dbReference type="AlphaFoldDB" id="A0A0B6WWU7"/>
<dbReference type="PIRSF" id="PIRSF006815">
    <property type="entry name" value="GcvPA"/>
    <property type="match status" value="1"/>
</dbReference>
<feature type="domain" description="Glycine cleavage system P-protein N-terminal" evidence="5">
    <location>
        <begin position="1"/>
        <end position="442"/>
    </location>
</feature>
<dbReference type="GO" id="GO:0019464">
    <property type="term" value="P:glycine decarboxylation via glycine cleavage system"/>
    <property type="evidence" value="ECO:0007669"/>
    <property type="project" value="UniProtKB-UniRule"/>
</dbReference>
<dbReference type="Gene3D" id="3.40.640.10">
    <property type="entry name" value="Type I PLP-dependent aspartate aminotransferase-like (Major domain)"/>
    <property type="match status" value="1"/>
</dbReference>
<dbReference type="Gene3D" id="3.90.1150.10">
    <property type="entry name" value="Aspartate Aminotransferase, domain 1"/>
    <property type="match status" value="1"/>
</dbReference>
<dbReference type="GO" id="GO:0004375">
    <property type="term" value="F:glycine dehydrogenase (decarboxylating) activity"/>
    <property type="evidence" value="ECO:0007669"/>
    <property type="project" value="UniProtKB-EC"/>
</dbReference>
<evidence type="ECO:0000256" key="1">
    <source>
        <dbReference type="ARBA" id="ARBA00003788"/>
    </source>
</evidence>
<dbReference type="PANTHER" id="PTHR42806:SF1">
    <property type="entry name" value="GLYCINE DEHYDROGENASE (DECARBOXYLATING)"/>
    <property type="match status" value="1"/>
</dbReference>
<dbReference type="EC" id="1.4.4.2" evidence="4"/>
<comment type="subunit">
    <text evidence="4">The glycine cleavage system is composed of four proteins: P, T, L and H. In this organism, the P 'protein' is a heterodimer of two subunits.</text>
</comment>
<dbReference type="InterPro" id="IPR015421">
    <property type="entry name" value="PyrdxlP-dep_Trfase_major"/>
</dbReference>
<dbReference type="RefSeq" id="WP_041975898.1">
    <property type="nucleotide sequence ID" value="NZ_CBXV010000005.1"/>
</dbReference>
<dbReference type="HAMAP" id="MF_00712">
    <property type="entry name" value="GcvPA"/>
    <property type="match status" value="1"/>
</dbReference>
<evidence type="ECO:0000313" key="6">
    <source>
        <dbReference type="EMBL" id="CDM65551.1"/>
    </source>
</evidence>
<dbReference type="CDD" id="cd00613">
    <property type="entry name" value="GDC-P"/>
    <property type="match status" value="1"/>
</dbReference>
<name>A0A0B6WWU7_9BACT</name>
<sequence length="459" mass="49917">MRYIPNSPEERAEMLRAIGLESAEQLFASIPEELLLRAPLRTPAAMSEPEVLAKFEGLAARNRAAGRPSFLGAGAYRHYAPTIIDHLISRAEFFTAYTPYQPEISQGTLQAIFEFQTLVCQLTGMEVANASMYDGSTALAEAVLMAERITGRSRVVISTAIHPEYFDVVHTYVQHAGIELARVGYDEQTGQTVIDREKALDERTAALVIQSPNFFGCLEDVQRMAASAHEVGALLIVVITEALSLGLLRPPGQCGADIVVAEGQSFGIPLSFGGPYVGLFATRERFVRQMPGRLVGVASDKEGRRGFVLTLAAREQHIRREKATSNICTNEGLVALAATIYMTTLGRRGLQEVAYQCAQKAAYAARRLASLEGFALPHSAPRFNEFVVRAPVRADELLEQLAAERKITGGLALSRYFPDRPNDILVCVTEVNTRSEIDALVAGLKELTASSVATSLSGE</sequence>
<protein>
    <recommendedName>
        <fullName evidence="4">Probable glycine dehydrogenase (decarboxylating) subunit 1</fullName>
        <ecNumber evidence="4">1.4.4.2</ecNumber>
    </recommendedName>
    <alternativeName>
        <fullName evidence="4">Glycine cleavage system P-protein subunit 1</fullName>
    </alternativeName>
    <alternativeName>
        <fullName evidence="4">Glycine decarboxylase subunit 1</fullName>
    </alternativeName>
    <alternativeName>
        <fullName evidence="4">Glycine dehydrogenase (aminomethyl-transferring) subunit 1</fullName>
    </alternativeName>
</protein>
<dbReference type="GO" id="GO:0009116">
    <property type="term" value="P:nucleoside metabolic process"/>
    <property type="evidence" value="ECO:0007669"/>
    <property type="project" value="InterPro"/>
</dbReference>
<evidence type="ECO:0000313" key="7">
    <source>
        <dbReference type="Proteomes" id="UP000031518"/>
    </source>
</evidence>
<dbReference type="OrthoDB" id="9771867at2"/>
<dbReference type="STRING" id="454194.PYK22_01554"/>
<reference evidence="6 7" key="1">
    <citation type="submission" date="2013-12" db="EMBL/GenBank/DDBJ databases">
        <authorList>
            <person name="Stott M."/>
        </authorList>
    </citation>
    <scope>NUCLEOTIDE SEQUENCE [LARGE SCALE GENOMIC DNA]</scope>
    <source>
        <strain evidence="6 7">K22</strain>
    </source>
</reference>
<evidence type="ECO:0000256" key="4">
    <source>
        <dbReference type="HAMAP-Rule" id="MF_00712"/>
    </source>
</evidence>
<organism evidence="6 7">
    <name type="scientific">Pyrinomonas methylaliphatogenes</name>
    <dbReference type="NCBI Taxonomy" id="454194"/>
    <lineage>
        <taxon>Bacteria</taxon>
        <taxon>Pseudomonadati</taxon>
        <taxon>Acidobacteriota</taxon>
        <taxon>Blastocatellia</taxon>
        <taxon>Blastocatellales</taxon>
        <taxon>Pyrinomonadaceae</taxon>
        <taxon>Pyrinomonas</taxon>
    </lineage>
</organism>
<comment type="catalytic activity">
    <reaction evidence="3 4">
        <text>N(6)-[(R)-lipoyl]-L-lysyl-[glycine-cleavage complex H protein] + glycine + H(+) = N(6)-[(R)-S(8)-aminomethyldihydrolipoyl]-L-lysyl-[glycine-cleavage complex H protein] + CO2</text>
        <dbReference type="Rhea" id="RHEA:24304"/>
        <dbReference type="Rhea" id="RHEA-COMP:10494"/>
        <dbReference type="Rhea" id="RHEA-COMP:10495"/>
        <dbReference type="ChEBI" id="CHEBI:15378"/>
        <dbReference type="ChEBI" id="CHEBI:16526"/>
        <dbReference type="ChEBI" id="CHEBI:57305"/>
        <dbReference type="ChEBI" id="CHEBI:83099"/>
        <dbReference type="ChEBI" id="CHEBI:83143"/>
        <dbReference type="EC" id="1.4.4.2"/>
    </reaction>
</comment>
<evidence type="ECO:0000256" key="3">
    <source>
        <dbReference type="ARBA" id="ARBA00049026"/>
    </source>
</evidence>
<dbReference type="InterPro" id="IPR020581">
    <property type="entry name" value="GDC_P"/>
</dbReference>
<dbReference type="InterPro" id="IPR023010">
    <property type="entry name" value="GcvPA"/>
</dbReference>
<accession>A0A0B6WWU7</accession>
<evidence type="ECO:0000259" key="5">
    <source>
        <dbReference type="Pfam" id="PF02347"/>
    </source>
</evidence>
<evidence type="ECO:0000256" key="2">
    <source>
        <dbReference type="ARBA" id="ARBA00023002"/>
    </source>
</evidence>
<dbReference type="InterPro" id="IPR015422">
    <property type="entry name" value="PyrdxlP-dep_Trfase_small"/>
</dbReference>
<comment type="function">
    <text evidence="1 4">The glycine cleavage system catalyzes the degradation of glycine. The P protein binds the alpha-amino group of glycine through its pyridoxal phosphate cofactor; CO(2) is released and the remaining methylamine moiety is then transferred to the lipoamide cofactor of the H protein.</text>
</comment>
<comment type="similarity">
    <text evidence="4">Belongs to the GcvP family. N-terminal subunit subfamily.</text>
</comment>
<dbReference type="InterPro" id="IPR049315">
    <property type="entry name" value="GDC-P_N"/>
</dbReference>
<reference evidence="6 7" key="2">
    <citation type="submission" date="2015-01" db="EMBL/GenBank/DDBJ databases">
        <title>Complete genome sequence of Pyrinomonas methylaliphatogenes type strain K22T.</title>
        <authorList>
            <person name="Lee K.C.Y."/>
            <person name="Power J.F."/>
            <person name="Dunfield P.F."/>
            <person name="Morgan X.C."/>
            <person name="Huttenhower C."/>
            <person name="Stott M.B."/>
        </authorList>
    </citation>
    <scope>NUCLEOTIDE SEQUENCE [LARGE SCALE GENOMIC DNA]</scope>
    <source>
        <strain evidence="6 7">K22</strain>
    </source>
</reference>
<dbReference type="NCBIfam" id="NF001696">
    <property type="entry name" value="PRK00451.1"/>
    <property type="match status" value="1"/>
</dbReference>
<dbReference type="InterPro" id="IPR015424">
    <property type="entry name" value="PyrdxlP-dep_Trfase"/>
</dbReference>
<gene>
    <name evidence="4" type="primary">gcvPA</name>
    <name evidence="6" type="ORF">PYK22_01554</name>
</gene>
<dbReference type="PANTHER" id="PTHR42806">
    <property type="entry name" value="GLYCINE CLEAVAGE SYSTEM P-PROTEIN"/>
    <property type="match status" value="1"/>
</dbReference>
<dbReference type="SUPFAM" id="SSF53383">
    <property type="entry name" value="PLP-dependent transferases"/>
    <property type="match status" value="1"/>
</dbReference>
<proteinExistence type="inferred from homology"/>
<dbReference type="Proteomes" id="UP000031518">
    <property type="component" value="Unassembled WGS sequence"/>
</dbReference>